<name>A0A5K3EHR1_MESCO</name>
<evidence type="ECO:0000256" key="5">
    <source>
        <dbReference type="SAM" id="MobiDB-lite"/>
    </source>
</evidence>
<protein>
    <submittedName>
        <fullName evidence="7">Ig-like domain-containing protein</fullName>
    </submittedName>
</protein>
<feature type="region of interest" description="Disordered" evidence="5">
    <location>
        <begin position="822"/>
        <end position="850"/>
    </location>
</feature>
<evidence type="ECO:0000256" key="3">
    <source>
        <dbReference type="ARBA" id="ARBA00023319"/>
    </source>
</evidence>
<dbReference type="SMART" id="SM00408">
    <property type="entry name" value="IGc2"/>
    <property type="match status" value="4"/>
</dbReference>
<dbReference type="PANTHER" id="PTHR44170:SF6">
    <property type="entry name" value="CONTACTIN"/>
    <property type="match status" value="1"/>
</dbReference>
<proteinExistence type="predicted"/>
<dbReference type="SMART" id="SM00409">
    <property type="entry name" value="IG"/>
    <property type="match status" value="6"/>
</dbReference>
<dbReference type="Pfam" id="PF07679">
    <property type="entry name" value="I-set"/>
    <property type="match status" value="4"/>
</dbReference>
<keyword evidence="4" id="KW-0175">Coiled coil</keyword>
<reference evidence="7" key="1">
    <citation type="submission" date="2019-11" db="UniProtKB">
        <authorList>
            <consortium name="WormBaseParasite"/>
        </authorList>
    </citation>
    <scope>IDENTIFICATION</scope>
</reference>
<dbReference type="SUPFAM" id="SSF48726">
    <property type="entry name" value="Immunoglobulin"/>
    <property type="match status" value="7"/>
</dbReference>
<feature type="domain" description="Ig-like" evidence="6">
    <location>
        <begin position="1508"/>
        <end position="1621"/>
    </location>
</feature>
<dbReference type="FunFam" id="2.60.40.10:FF:000107">
    <property type="entry name" value="Myosin, light chain kinase a"/>
    <property type="match status" value="1"/>
</dbReference>
<feature type="region of interest" description="Disordered" evidence="5">
    <location>
        <begin position="776"/>
        <end position="797"/>
    </location>
</feature>
<dbReference type="InterPro" id="IPR013098">
    <property type="entry name" value="Ig_I-set"/>
</dbReference>
<feature type="compositionally biased region" description="Polar residues" evidence="5">
    <location>
        <begin position="1420"/>
        <end position="1436"/>
    </location>
</feature>
<feature type="domain" description="Ig-like" evidence="6">
    <location>
        <begin position="1830"/>
        <end position="1913"/>
    </location>
</feature>
<dbReference type="InterPro" id="IPR007110">
    <property type="entry name" value="Ig-like_dom"/>
</dbReference>
<dbReference type="PROSITE" id="PS50835">
    <property type="entry name" value="IG_LIKE"/>
    <property type="match status" value="7"/>
</dbReference>
<dbReference type="InterPro" id="IPR003598">
    <property type="entry name" value="Ig_sub2"/>
</dbReference>
<dbReference type="InterPro" id="IPR003599">
    <property type="entry name" value="Ig_sub"/>
</dbReference>
<dbReference type="Gene3D" id="2.60.40.10">
    <property type="entry name" value="Immunoglobulins"/>
    <property type="match status" value="7"/>
</dbReference>
<feature type="domain" description="Ig-like" evidence="6">
    <location>
        <begin position="1064"/>
        <end position="1193"/>
    </location>
</feature>
<keyword evidence="1" id="KW-0677">Repeat</keyword>
<dbReference type="WBParaSite" id="MCU_000276-RC">
    <property type="protein sequence ID" value="MCU_000276-RC"/>
    <property type="gene ID" value="MCU_000276"/>
</dbReference>
<sequence length="2157" mass="241725">MELSTFLSHKSAETGRDVMVNEVTLKIRNWINSTGQSLLNSHNSKPENFKEAINIRKQHEQLEFKCLTFLAEYASVGEFRTHSPSSDALLDLDLDILAFIDKLNFRTYFVVSCFTYFREHDELCNFLVEVEGVSKAVNLSDIRSVVKTIKCLDQALQTSNTKITILSRELELLKTIQGPEDVEYLSRLETKYEEVCSLTARAQQIMNLRKLLLLKEQRILECEEKINSSKISFDNLVAEVYLKFGNLFVGKSALEATQLAKTYQGYAEKLQVMHDDWKHLFDLYCRMCNVDHRITSRPIIATRTRLLGQYSKVREEVEKLRMLTEDSKAFYAANDSLLEAVSQGHFPVNGMRSTDAETKSLEKMSSDFQNLKKKATILISNAKEVSERLTAAYEEMKADIQLKIYTIYLQLREYERKLWGDVKNFFDCPDELIPPRCRNTSHAVSQQRPQLSQSLPQLGSSLGSIISEETPVISKPIVDGDNKVVSSEQRNTKRLDKFSRRLAGLTNTSPNRLRPSTLKEVENLLQNVEMAGRLADMEWRKLSSCLDSERDLDEAGCRYNAWQSGWLLKRDHLVNHKRILMSAAELQNTMDNCRQQLDLLVSIACNCNESENANKYIEELNRINKDVMSLRKRVPALESRLDGLNQEARVLFNSETPPCLLKLNEDWDNYQQVLGEIESLLARLIKGTNLLAAAHEFILVMKPKLDTDNRDPQFLTDVQQEATRLQERIERHLDSGSPNETFSLSTLPNRWLNEGLLSALGPLKEASEEAELMVTNLNDRSNTSHPEAIQEKTTSDGSSFLKQHQFSLAQRCQENEMVEYQLSEGQSSDNVLEPKEAGSMRSNHSPPSKAPDGVYMISQLEDISTTPGSSVGMRCAFSGFDTQPIVDWSFTPAFNIKSDAISLLATTSEVYSDMRTTWLAIPNILYKHAGNYSVTITHPQNGETLSSSAKIHVESKFKRGLSDVTAIVDGNKCTVTGKVVEFVLEYDGFDRIPSLVVWLHNGRPIDPTKWAVSVSPLATRIKSDCLKSVDEGQYTCRVADKELGVELESSATLRIKNSLDIPLPASRASSRAGTPSGSGGFPKITVALDGCPLALKCPLPSSAVQAYDRARRVRMRWFRDGTQLYDSDSRDPDYFKGAKGLQFLDGNTCWNAGITEKKEVLLCTNRVRSVDAGVYSCRVGIDDDVYESSGILTVCSGPQFVEQLVGTKVYLGEPAVLRCRVEPWLPGSTPEEEKETTITWYHFDTPLSPELQARVGIKTECDEGLCTLRIERASRRFAGLYKCESKSKFGICETSCRLLIDQPVRPTIMGPIQCLKDASNEDVAILRVEYDAVPQPEVMWLKDNQPLNPEPDIQITTSKDESQLRLLRPQAKNNGLYAVIIKNVAGSTETSQNFEFGGSAQLSDTPMPSPLHDDNLSLDLPSTGSSFDPGKSQGSHQPVAHDGDIQEVKSTTLPPLPAHREPTVNNCQYNTYPALSIQHSTSQTVTTRLVQEGGLVKRWSSETLSTCPEGVTKAKQCLDACGSFLLRPQSISANPGETVIFSCLIRPPPGTPKIHKVSWRHKNCDLSQHSSEMPRVVLKANDPCDGVFQLQLTNISEGDHGDYEVVALAADLTEICSATFNLSVDVFEPCKMNPKLCGSAKCRHKVRVTSTTTVNKPFALKRYSASLPDLYEMNSTNADLGMEFKYSLDRGTSKTSCAQQKQQCANDDIKPGMHTDSHAGRYYLTDSGRSKSCERNQSRDIATPPLIFRPSKRGFRKGAQYQSLPTLFDANITHTSTVLTEEFTVPPKMTSPSSWLSPGRSSFNAEIDEKNCRKGERKLSQRHSFFLGRPYLPSSATVSVGGRLEVNCYISGYPIPQVFWLKDGRQVKDSYPEDDLQLKRHGHVFQLIIPSARLHHAGLWEVVARNLAGLVISSSYIHVIDVSLSNSDRTTSETPRDLQNPLPPPSPCYQRQNRSQPSPSCSISSLSERRTQFYLNRSNDSCLPPQFTRLFYDKTAFCGEGVIFECTVIGVPTPTVRWEFNGEELQQSNLSRFKIVNEGVNHRVVLKDVDASFSGRYSVTAENSTGIATCSALLTVQINRTRDIQISSDLGWSDVTETENSELLFIKKKDSRSPPYVLHISSREDPNIDAYPQNVESPTTQIMGNRRQMVASRQRIN</sequence>
<keyword evidence="3" id="KW-0393">Immunoglobulin domain</keyword>
<dbReference type="GO" id="GO:0016020">
    <property type="term" value="C:membrane"/>
    <property type="evidence" value="ECO:0007669"/>
    <property type="project" value="UniProtKB-SubCell"/>
</dbReference>
<feature type="compositionally biased region" description="Polar residues" evidence="5">
    <location>
        <begin position="1395"/>
        <end position="1406"/>
    </location>
</feature>
<dbReference type="InterPro" id="IPR013783">
    <property type="entry name" value="Ig-like_fold"/>
</dbReference>
<dbReference type="PANTHER" id="PTHR44170">
    <property type="entry name" value="PROTEIN SIDEKICK"/>
    <property type="match status" value="1"/>
</dbReference>
<feature type="domain" description="Ig-like" evidence="6">
    <location>
        <begin position="973"/>
        <end position="1052"/>
    </location>
</feature>
<dbReference type="InterPro" id="IPR036179">
    <property type="entry name" value="Ig-like_dom_sf"/>
</dbReference>
<keyword evidence="2" id="KW-1015">Disulfide bond</keyword>
<evidence type="ECO:0000313" key="7">
    <source>
        <dbReference type="WBParaSite" id="MCU_000276-RC"/>
    </source>
</evidence>
<evidence type="ECO:0000259" key="6">
    <source>
        <dbReference type="PROSITE" id="PS50835"/>
    </source>
</evidence>
<feature type="compositionally biased region" description="Polar residues" evidence="5">
    <location>
        <begin position="776"/>
        <end position="787"/>
    </location>
</feature>
<dbReference type="GO" id="GO:0098609">
    <property type="term" value="P:cell-cell adhesion"/>
    <property type="evidence" value="ECO:0007669"/>
    <property type="project" value="TreeGrafter"/>
</dbReference>
<feature type="domain" description="Ig-like" evidence="6">
    <location>
        <begin position="1985"/>
        <end position="2075"/>
    </location>
</feature>
<feature type="compositionally biased region" description="Low complexity" evidence="5">
    <location>
        <begin position="1955"/>
        <end position="1964"/>
    </location>
</feature>
<feature type="domain" description="Ig-like" evidence="6">
    <location>
        <begin position="851"/>
        <end position="952"/>
    </location>
</feature>
<feature type="coiled-coil region" evidence="4">
    <location>
        <begin position="613"/>
        <end position="647"/>
    </location>
</feature>
<evidence type="ECO:0000256" key="4">
    <source>
        <dbReference type="SAM" id="Coils"/>
    </source>
</evidence>
<feature type="region of interest" description="Disordered" evidence="5">
    <location>
        <begin position="1395"/>
        <end position="1444"/>
    </location>
</feature>
<evidence type="ECO:0000256" key="1">
    <source>
        <dbReference type="ARBA" id="ARBA00022737"/>
    </source>
</evidence>
<evidence type="ECO:0000256" key="2">
    <source>
        <dbReference type="ARBA" id="ARBA00023157"/>
    </source>
</evidence>
<feature type="domain" description="Ig-like" evidence="6">
    <location>
        <begin position="1198"/>
        <end position="1283"/>
    </location>
</feature>
<feature type="region of interest" description="Disordered" evidence="5">
    <location>
        <begin position="1927"/>
        <end position="1964"/>
    </location>
</feature>
<organism evidence="7">
    <name type="scientific">Mesocestoides corti</name>
    <name type="common">Flatworm</name>
    <dbReference type="NCBI Taxonomy" id="53468"/>
    <lineage>
        <taxon>Eukaryota</taxon>
        <taxon>Metazoa</taxon>
        <taxon>Spiralia</taxon>
        <taxon>Lophotrochozoa</taxon>
        <taxon>Platyhelminthes</taxon>
        <taxon>Cestoda</taxon>
        <taxon>Eucestoda</taxon>
        <taxon>Cyclophyllidea</taxon>
        <taxon>Mesocestoididae</taxon>
        <taxon>Mesocestoides</taxon>
    </lineage>
</organism>
<accession>A0A5K3EHR1</accession>